<accession>A0ACD5GWH0</accession>
<organism evidence="1 2">
    <name type="scientific">Desertifilum tharense IPPAS B-1220</name>
    <dbReference type="NCBI Taxonomy" id="1781255"/>
    <lineage>
        <taxon>Bacteria</taxon>
        <taxon>Bacillati</taxon>
        <taxon>Cyanobacteriota</taxon>
        <taxon>Cyanophyceae</taxon>
        <taxon>Desertifilales</taxon>
        <taxon>Desertifilaceae</taxon>
        <taxon>Desertifilum</taxon>
    </lineage>
</organism>
<proteinExistence type="predicted"/>
<evidence type="ECO:0000313" key="1">
    <source>
        <dbReference type="EMBL" id="XPM64804.1"/>
    </source>
</evidence>
<dbReference type="EMBL" id="CP182909">
    <property type="protein sequence ID" value="XPM64804.1"/>
    <property type="molecule type" value="Genomic_DNA"/>
</dbReference>
<gene>
    <name evidence="1" type="ORF">BH720_002275</name>
</gene>
<sequence>MKFELRYARSFLQDLKSLKTADYQRVYTFVFIEFTKLQRLYDLQELRQLGSAGIFYRFSLDRYLIAIEVTGHFIKFIRILPKPLSNRSRVPLSLRSGSRQLSEK</sequence>
<dbReference type="Proteomes" id="UP000095472">
    <property type="component" value="Chromosome"/>
</dbReference>
<keyword evidence="2" id="KW-1185">Reference proteome</keyword>
<protein>
    <submittedName>
        <fullName evidence="1">Cytotoxic translational repressor of toxin-antitoxin stability system</fullName>
    </submittedName>
</protein>
<evidence type="ECO:0000313" key="2">
    <source>
        <dbReference type="Proteomes" id="UP000095472"/>
    </source>
</evidence>
<name>A0ACD5GWH0_9CYAN</name>
<reference evidence="1 2" key="1">
    <citation type="journal article" date="2016" name="Genome Announc.">
        <title>Draft Genome Sequence of the Thermotolerant Cyanobacterium Desertifilum sp. IPPAS B-1220.</title>
        <authorList>
            <person name="Mironov K.S."/>
            <person name="Sinetova M.A."/>
            <person name="Bolatkhan K."/>
            <person name="Zayadan B.K."/>
            <person name="Ustinova V.V."/>
            <person name="Kupriyanova E.V."/>
            <person name="Skrypnik A.N."/>
            <person name="Gogoleva N.E."/>
            <person name="Gogolev Y.V."/>
            <person name="Los D.A."/>
        </authorList>
    </citation>
    <scope>NUCLEOTIDE SEQUENCE [LARGE SCALE GENOMIC DNA]</scope>
    <source>
        <strain evidence="1 2">IPPAS B-1220</strain>
    </source>
</reference>